<dbReference type="EMBL" id="JAZDWU010000007">
    <property type="protein sequence ID" value="KAK9996730.1"/>
    <property type="molecule type" value="Genomic_DNA"/>
</dbReference>
<feature type="domain" description="RNase H type-1" evidence="1">
    <location>
        <begin position="245"/>
        <end position="312"/>
    </location>
</feature>
<evidence type="ECO:0000313" key="3">
    <source>
        <dbReference type="EMBL" id="KAK9996730.1"/>
    </source>
</evidence>
<dbReference type="AlphaFoldDB" id="A0AAW2CIA9"/>
<dbReference type="GO" id="GO:0003676">
    <property type="term" value="F:nucleic acid binding"/>
    <property type="evidence" value="ECO:0007669"/>
    <property type="project" value="InterPro"/>
</dbReference>
<sequence>MDMFEKEDAKAICRIQLSRRHVEDFMIFLHQRKGIFTVKFAYKVAREVLRGGRVAESSRGCVGKGIWSALWKLRIPNKIKVFGWRACNEILPTKLNLSKRRIIEDAMCPICLRFPELVVHALWECDVARDVWAGSLKILQKGGLSMADMLQLMEYLLERVESHDMEVVLVQAWLIWNQRNWVMHGGKFHDPGWLNNRAREFLEEFQTALALMGRAHGGQSSRDTWQPPSPSVFKLNFYAALFLTINNSGFGAVIRNEKGEVMTAMTAMGLKVFCSEEAELLACRKAIEFAVDAGFSEFIIERDNCSVMNVVSAL</sequence>
<evidence type="ECO:0000313" key="4">
    <source>
        <dbReference type="Proteomes" id="UP001459277"/>
    </source>
</evidence>
<accession>A0AAW2CIA9</accession>
<keyword evidence="4" id="KW-1185">Reference proteome</keyword>
<dbReference type="GO" id="GO:0004523">
    <property type="term" value="F:RNA-DNA hybrid ribonuclease activity"/>
    <property type="evidence" value="ECO:0007669"/>
    <property type="project" value="InterPro"/>
</dbReference>
<feature type="domain" description="Reverse transcriptase zinc-binding" evidence="2">
    <location>
        <begin position="65"/>
        <end position="132"/>
    </location>
</feature>
<dbReference type="Pfam" id="PF13456">
    <property type="entry name" value="RVT_3"/>
    <property type="match status" value="1"/>
</dbReference>
<dbReference type="PANTHER" id="PTHR47074:SF48">
    <property type="entry name" value="POLYNUCLEOTIDYL TRANSFERASE, RIBONUCLEASE H-LIKE SUPERFAMILY PROTEIN"/>
    <property type="match status" value="1"/>
</dbReference>
<reference evidence="3 4" key="1">
    <citation type="submission" date="2024-01" db="EMBL/GenBank/DDBJ databases">
        <title>A telomere-to-telomere, gap-free genome of sweet tea (Lithocarpus litseifolius).</title>
        <authorList>
            <person name="Zhou J."/>
        </authorList>
    </citation>
    <scope>NUCLEOTIDE SEQUENCE [LARGE SCALE GENOMIC DNA]</scope>
    <source>
        <strain evidence="3">Zhou-2022a</strain>
        <tissue evidence="3">Leaf</tissue>
    </source>
</reference>
<dbReference type="InterPro" id="IPR052929">
    <property type="entry name" value="RNase_H-like_EbsB-rel"/>
</dbReference>
<dbReference type="InterPro" id="IPR012337">
    <property type="entry name" value="RNaseH-like_sf"/>
</dbReference>
<dbReference type="InterPro" id="IPR044730">
    <property type="entry name" value="RNase_H-like_dom_plant"/>
</dbReference>
<dbReference type="CDD" id="cd06222">
    <property type="entry name" value="RNase_H_like"/>
    <property type="match status" value="1"/>
</dbReference>
<comment type="caution">
    <text evidence="3">The sequence shown here is derived from an EMBL/GenBank/DDBJ whole genome shotgun (WGS) entry which is preliminary data.</text>
</comment>
<dbReference type="InterPro" id="IPR026960">
    <property type="entry name" value="RVT-Znf"/>
</dbReference>
<dbReference type="Proteomes" id="UP001459277">
    <property type="component" value="Unassembled WGS sequence"/>
</dbReference>
<organism evidence="3 4">
    <name type="scientific">Lithocarpus litseifolius</name>
    <dbReference type="NCBI Taxonomy" id="425828"/>
    <lineage>
        <taxon>Eukaryota</taxon>
        <taxon>Viridiplantae</taxon>
        <taxon>Streptophyta</taxon>
        <taxon>Embryophyta</taxon>
        <taxon>Tracheophyta</taxon>
        <taxon>Spermatophyta</taxon>
        <taxon>Magnoliopsida</taxon>
        <taxon>eudicotyledons</taxon>
        <taxon>Gunneridae</taxon>
        <taxon>Pentapetalae</taxon>
        <taxon>rosids</taxon>
        <taxon>fabids</taxon>
        <taxon>Fagales</taxon>
        <taxon>Fagaceae</taxon>
        <taxon>Lithocarpus</taxon>
    </lineage>
</organism>
<dbReference type="InterPro" id="IPR002156">
    <property type="entry name" value="RNaseH_domain"/>
</dbReference>
<evidence type="ECO:0000259" key="2">
    <source>
        <dbReference type="Pfam" id="PF13966"/>
    </source>
</evidence>
<protein>
    <recommendedName>
        <fullName evidence="5">Reverse transcriptase zinc-binding domain-containing protein</fullName>
    </recommendedName>
</protein>
<evidence type="ECO:0008006" key="5">
    <source>
        <dbReference type="Google" id="ProtNLM"/>
    </source>
</evidence>
<dbReference type="SUPFAM" id="SSF53098">
    <property type="entry name" value="Ribonuclease H-like"/>
    <property type="match status" value="1"/>
</dbReference>
<dbReference type="Pfam" id="PF13966">
    <property type="entry name" value="zf-RVT"/>
    <property type="match status" value="1"/>
</dbReference>
<gene>
    <name evidence="3" type="ORF">SO802_021416</name>
</gene>
<dbReference type="PANTHER" id="PTHR47074">
    <property type="entry name" value="BNAC02G40300D PROTEIN"/>
    <property type="match status" value="1"/>
</dbReference>
<evidence type="ECO:0000259" key="1">
    <source>
        <dbReference type="Pfam" id="PF13456"/>
    </source>
</evidence>
<name>A0AAW2CIA9_9ROSI</name>
<proteinExistence type="predicted"/>